<accession>A0A1A6BAE6</accession>
<dbReference type="AlphaFoldDB" id="A0A1A6BAE6"/>
<feature type="transmembrane region" description="Helical" evidence="1">
    <location>
        <begin position="299"/>
        <end position="319"/>
    </location>
</feature>
<organism evidence="2 3">
    <name type="scientific">Mycobacterium gordonae</name>
    <dbReference type="NCBI Taxonomy" id="1778"/>
    <lineage>
        <taxon>Bacteria</taxon>
        <taxon>Bacillati</taxon>
        <taxon>Actinomycetota</taxon>
        <taxon>Actinomycetes</taxon>
        <taxon>Mycobacteriales</taxon>
        <taxon>Mycobacteriaceae</taxon>
        <taxon>Mycobacterium</taxon>
    </lineage>
</organism>
<protein>
    <submittedName>
        <fullName evidence="2">Uncharacterized protein</fullName>
    </submittedName>
</protein>
<name>A0A1A6BAE6_MYCGO</name>
<reference evidence="2 3" key="1">
    <citation type="submission" date="2016-06" db="EMBL/GenBank/DDBJ databases">
        <authorList>
            <person name="Kjaerup R.B."/>
            <person name="Dalgaard T.S."/>
            <person name="Juul-Madsen H.R."/>
        </authorList>
    </citation>
    <scope>NUCLEOTIDE SEQUENCE [LARGE SCALE GENOMIC DNA]</scope>
    <source>
        <strain evidence="2 3">1245752.6</strain>
    </source>
</reference>
<keyword evidence="1" id="KW-0472">Membrane</keyword>
<evidence type="ECO:0000256" key="1">
    <source>
        <dbReference type="SAM" id="Phobius"/>
    </source>
</evidence>
<proteinExistence type="predicted"/>
<comment type="caution">
    <text evidence="2">The sequence shown here is derived from an EMBL/GenBank/DDBJ whole genome shotgun (WGS) entry which is preliminary data.</text>
</comment>
<sequence>MDVRWWPVAAVVSGCFVVAVLLAAVLPMTAARRRLRPLANIARLTRLPEYAKVARLRTLSTIVTLVVLTIMFGAASWTAARPTAADEEFDATPPEDIMLCVGQPLPDRATVELLDYFAQQAGSSPQTQRIGLTSVNRRLVPLTRDHQYAVSRFGEYAGAPRLQSASFAPAVPYTDYATSVEDVLALCISGFPHFEERGTHRRSVIYLGPSDLRVPGEQRAALFTGSAVRDLAERAGAQLNVIDTATSPKSGSLLALTEQTGGRYLVPESVTGALDDIRAHNRATRNGPMAKADAADAPVVPLAIALFSATVLSVALMGLRR</sequence>
<dbReference type="Proteomes" id="UP000093757">
    <property type="component" value="Unassembled WGS sequence"/>
</dbReference>
<dbReference type="OrthoDB" id="4605582at2"/>
<feature type="transmembrane region" description="Helical" evidence="1">
    <location>
        <begin position="6"/>
        <end position="26"/>
    </location>
</feature>
<keyword evidence="1" id="KW-0812">Transmembrane</keyword>
<evidence type="ECO:0000313" key="3">
    <source>
        <dbReference type="Proteomes" id="UP000093757"/>
    </source>
</evidence>
<dbReference type="EMBL" id="MAEM01000462">
    <property type="protein sequence ID" value="OBR99213.1"/>
    <property type="molecule type" value="Genomic_DNA"/>
</dbReference>
<dbReference type="PROSITE" id="PS51257">
    <property type="entry name" value="PROKAR_LIPOPROTEIN"/>
    <property type="match status" value="1"/>
</dbReference>
<feature type="transmembrane region" description="Helical" evidence="1">
    <location>
        <begin position="56"/>
        <end position="77"/>
    </location>
</feature>
<gene>
    <name evidence="2" type="ORF">A9W98_31285</name>
</gene>
<keyword evidence="1" id="KW-1133">Transmembrane helix</keyword>
<evidence type="ECO:0000313" key="2">
    <source>
        <dbReference type="EMBL" id="OBR99213.1"/>
    </source>
</evidence>